<proteinExistence type="predicted"/>
<dbReference type="STRING" id="497964.CfE428DRAFT_4352"/>
<name>B4D613_9BACT</name>
<dbReference type="EMBL" id="ABVL01000014">
    <property type="protein sequence ID" value="EDY18216.1"/>
    <property type="molecule type" value="Genomic_DNA"/>
</dbReference>
<keyword evidence="2" id="KW-1185">Reference proteome</keyword>
<accession>B4D613</accession>
<evidence type="ECO:0000313" key="2">
    <source>
        <dbReference type="Proteomes" id="UP000005824"/>
    </source>
</evidence>
<dbReference type="Proteomes" id="UP000005824">
    <property type="component" value="Unassembled WGS sequence"/>
</dbReference>
<sequence>MILPIGLFAACVATSDVTPLLPSDDCGPRPDNYRAIAAAWLNAHCRYSPPNPIKPEELSMTAPVRVATVDEMHGRNVGWRVILGPENKVVCNFADAKYTRMIINRGRVISVTSDNRLAALLPTPPSKVKAKR</sequence>
<gene>
    <name evidence="1" type="ORF">CfE428DRAFT_4352</name>
</gene>
<organism evidence="1 2">
    <name type="scientific">Chthoniobacter flavus Ellin428</name>
    <dbReference type="NCBI Taxonomy" id="497964"/>
    <lineage>
        <taxon>Bacteria</taxon>
        <taxon>Pseudomonadati</taxon>
        <taxon>Verrucomicrobiota</taxon>
        <taxon>Spartobacteria</taxon>
        <taxon>Chthoniobacterales</taxon>
        <taxon>Chthoniobacteraceae</taxon>
        <taxon>Chthoniobacter</taxon>
    </lineage>
</organism>
<dbReference type="AlphaFoldDB" id="B4D613"/>
<evidence type="ECO:0000313" key="1">
    <source>
        <dbReference type="EMBL" id="EDY18216.1"/>
    </source>
</evidence>
<protein>
    <submittedName>
        <fullName evidence="1">Uncharacterized protein</fullName>
    </submittedName>
</protein>
<reference evidence="1 2" key="1">
    <citation type="journal article" date="2011" name="J. Bacteriol.">
        <title>Genome sequence of Chthoniobacter flavus Ellin428, an aerobic heterotrophic soil bacterium.</title>
        <authorList>
            <person name="Kant R."/>
            <person name="van Passel M.W."/>
            <person name="Palva A."/>
            <person name="Lucas S."/>
            <person name="Lapidus A."/>
            <person name="Glavina Del Rio T."/>
            <person name="Dalin E."/>
            <person name="Tice H."/>
            <person name="Bruce D."/>
            <person name="Goodwin L."/>
            <person name="Pitluck S."/>
            <person name="Larimer F.W."/>
            <person name="Land M.L."/>
            <person name="Hauser L."/>
            <person name="Sangwan P."/>
            <person name="de Vos W.M."/>
            <person name="Janssen P.H."/>
            <person name="Smidt H."/>
        </authorList>
    </citation>
    <scope>NUCLEOTIDE SEQUENCE [LARGE SCALE GENOMIC DNA]</scope>
    <source>
        <strain evidence="1 2">Ellin428</strain>
    </source>
</reference>
<comment type="caution">
    <text evidence="1">The sequence shown here is derived from an EMBL/GenBank/DDBJ whole genome shotgun (WGS) entry which is preliminary data.</text>
</comment>
<dbReference type="InParanoid" id="B4D613"/>